<evidence type="ECO:0000256" key="3">
    <source>
        <dbReference type="ARBA" id="ARBA00023014"/>
    </source>
</evidence>
<dbReference type="RefSeq" id="WP_184748698.1">
    <property type="nucleotide sequence ID" value="NZ_JACHGJ010000012.1"/>
</dbReference>
<dbReference type="EMBL" id="JACHGJ010000012">
    <property type="protein sequence ID" value="MBB6482460.1"/>
    <property type="molecule type" value="Genomic_DNA"/>
</dbReference>
<dbReference type="InterPro" id="IPR050340">
    <property type="entry name" value="Cytosolic_Fe-S_CAF"/>
</dbReference>
<dbReference type="CDD" id="cd10549">
    <property type="entry name" value="MtMvhB_like"/>
    <property type="match status" value="1"/>
</dbReference>
<dbReference type="SUPFAM" id="SSF54862">
    <property type="entry name" value="4Fe-4S ferredoxins"/>
    <property type="match status" value="1"/>
</dbReference>
<feature type="domain" description="4Fe-4S ferredoxin-type" evidence="4">
    <location>
        <begin position="187"/>
        <end position="216"/>
    </location>
</feature>
<dbReference type="Pfam" id="PF25160">
    <property type="entry name" value="LdpA_Fe-S-bd"/>
    <property type="match status" value="1"/>
</dbReference>
<dbReference type="InterPro" id="IPR017896">
    <property type="entry name" value="4Fe4S_Fe-S-bd"/>
</dbReference>
<dbReference type="NCBIfam" id="TIGR04105">
    <property type="entry name" value="FeFe_hydrog_B1"/>
    <property type="match status" value="1"/>
</dbReference>
<dbReference type="InterPro" id="IPR057431">
    <property type="entry name" value="LdpA_Fe-S-bd"/>
</dbReference>
<comment type="caution">
    <text evidence="5">The sequence shown here is derived from an EMBL/GenBank/DDBJ whole genome shotgun (WGS) entry which is preliminary data.</text>
</comment>
<evidence type="ECO:0000313" key="6">
    <source>
        <dbReference type="Proteomes" id="UP000587760"/>
    </source>
</evidence>
<dbReference type="Proteomes" id="UP000587760">
    <property type="component" value="Unassembled WGS sequence"/>
</dbReference>
<keyword evidence="1" id="KW-0479">Metal-binding</keyword>
<gene>
    <name evidence="5" type="ORF">HNR50_004159</name>
</gene>
<dbReference type="PROSITE" id="PS51379">
    <property type="entry name" value="4FE4S_FER_2"/>
    <property type="match status" value="3"/>
</dbReference>
<dbReference type="AlphaFoldDB" id="A0A841RHH3"/>
<dbReference type="GO" id="GO:0046872">
    <property type="term" value="F:metal ion binding"/>
    <property type="evidence" value="ECO:0007669"/>
    <property type="project" value="UniProtKB-KW"/>
</dbReference>
<dbReference type="InterPro" id="IPR004108">
    <property type="entry name" value="Fe_hydrogenase_lsu_C"/>
</dbReference>
<dbReference type="PANTHER" id="PTHR11615">
    <property type="entry name" value="NITRATE, FORMATE, IRON DEHYDROGENASE"/>
    <property type="match status" value="1"/>
</dbReference>
<feature type="domain" description="4Fe-4S ferredoxin-type" evidence="4">
    <location>
        <begin position="110"/>
        <end position="140"/>
    </location>
</feature>
<evidence type="ECO:0000256" key="1">
    <source>
        <dbReference type="ARBA" id="ARBA00022723"/>
    </source>
</evidence>
<dbReference type="Pfam" id="PF02906">
    <property type="entry name" value="Fe_hyd_lg_C"/>
    <property type="match status" value="1"/>
</dbReference>
<accession>A0A841RHH3</accession>
<evidence type="ECO:0000256" key="2">
    <source>
        <dbReference type="ARBA" id="ARBA00023004"/>
    </source>
</evidence>
<evidence type="ECO:0000259" key="4">
    <source>
        <dbReference type="PROSITE" id="PS51379"/>
    </source>
</evidence>
<dbReference type="PROSITE" id="PS00198">
    <property type="entry name" value="4FE4S_FER_1"/>
    <property type="match status" value="2"/>
</dbReference>
<keyword evidence="2" id="KW-0408">Iron</keyword>
<dbReference type="InterPro" id="IPR017900">
    <property type="entry name" value="4Fe4S_Fe_S_CS"/>
</dbReference>
<organism evidence="5 6">
    <name type="scientific">Spirochaeta isovalerica</name>
    <dbReference type="NCBI Taxonomy" id="150"/>
    <lineage>
        <taxon>Bacteria</taxon>
        <taxon>Pseudomonadati</taxon>
        <taxon>Spirochaetota</taxon>
        <taxon>Spirochaetia</taxon>
        <taxon>Spirochaetales</taxon>
        <taxon>Spirochaetaceae</taxon>
        <taxon>Spirochaeta</taxon>
    </lineage>
</organism>
<keyword evidence="3" id="KW-0411">Iron-sulfur</keyword>
<feature type="domain" description="4Fe-4S ferredoxin-type" evidence="4">
    <location>
        <begin position="141"/>
        <end position="170"/>
    </location>
</feature>
<evidence type="ECO:0000313" key="5">
    <source>
        <dbReference type="EMBL" id="MBB6482460.1"/>
    </source>
</evidence>
<proteinExistence type="predicted"/>
<name>A0A841RHH3_9SPIO</name>
<dbReference type="GO" id="GO:0051536">
    <property type="term" value="F:iron-sulfur cluster binding"/>
    <property type="evidence" value="ECO:0007669"/>
    <property type="project" value="UniProtKB-KW"/>
</dbReference>
<dbReference type="SUPFAM" id="SSF53920">
    <property type="entry name" value="Fe-only hydrogenase"/>
    <property type="match status" value="1"/>
</dbReference>
<dbReference type="InterPro" id="IPR027631">
    <property type="entry name" value="Mono_FeFe_hydrog"/>
</dbReference>
<dbReference type="Gene3D" id="3.30.70.20">
    <property type="match status" value="2"/>
</dbReference>
<reference evidence="5 6" key="1">
    <citation type="submission" date="2020-08" db="EMBL/GenBank/DDBJ databases">
        <title>Genomic Encyclopedia of Type Strains, Phase IV (KMG-IV): sequencing the most valuable type-strain genomes for metagenomic binning, comparative biology and taxonomic classification.</title>
        <authorList>
            <person name="Goeker M."/>
        </authorList>
    </citation>
    <scope>NUCLEOTIDE SEQUENCE [LARGE SCALE GENOMIC DNA]</scope>
    <source>
        <strain evidence="5 6">DSM 2461</strain>
    </source>
</reference>
<keyword evidence="6" id="KW-1185">Reference proteome</keyword>
<dbReference type="InterPro" id="IPR009016">
    <property type="entry name" value="Fe_hydrogenase"/>
</dbReference>
<dbReference type="Gene3D" id="3.40.950.10">
    <property type="entry name" value="Fe-only Hydrogenase (Larger Subunit), Chain L, domain 3"/>
    <property type="match status" value="1"/>
</dbReference>
<protein>
    <submittedName>
        <fullName evidence="5">[FeFe] hydrogenase (Group B1/B3)</fullName>
    </submittedName>
</protein>
<sequence>MLNENNQYSYLRKELLLRFFNFLFDSDNTLDINKIPYAMIPSKGDPRRCCIYKDREMIKYRLLSLMGYDLSGDFDESPSLFEFFSRCEKEKAPSLPPLSVISAACSSCRNKQYRVTELCRGCLARPCQTICPAGALTMKNGKAIIDGERCVNCGKCQKACPYSAIVYIPVPCEEVCPVGAIVKKEGHAIEIDRQKCISCGRCTRSCPFGAIVEKSHAVPLAAALKLKKDISLMIAPSLYNQLPGSDSQILEALKAIGFTRVYELQESAEIVAAEEGRELVERMEKGESFMTTSCCPAYVETVKKHMPDLASHVSRTPSPMVAGAEILKDQFPHSTIVFAGPCMAKKVEAYENGIVDLVMNFEELGTLLISRAVEILNYPEVEREPVFEMGRGFAHSGGVARAVEASLGRKVGYGQIDGISSKTLRLMKTWTKRAPSEHLVEVMACEGGCSRGPCSLNS</sequence>
<dbReference type="Pfam" id="PF12838">
    <property type="entry name" value="Fer4_7"/>
    <property type="match status" value="1"/>
</dbReference>